<evidence type="ECO:0000313" key="5">
    <source>
        <dbReference type="EMBL" id="KAF7994438.1"/>
    </source>
</evidence>
<proteinExistence type="predicted"/>
<evidence type="ECO:0000313" key="6">
    <source>
        <dbReference type="Proteomes" id="UP000639338"/>
    </source>
</evidence>
<evidence type="ECO:0000256" key="1">
    <source>
        <dbReference type="ARBA" id="ARBA00022460"/>
    </source>
</evidence>
<protein>
    <recommendedName>
        <fullName evidence="7">Cuticular protein</fullName>
    </recommendedName>
</protein>
<keyword evidence="1 2" id="KW-0193">Cuticle</keyword>
<dbReference type="InterPro" id="IPR031311">
    <property type="entry name" value="CHIT_BIND_RR_consensus"/>
</dbReference>
<dbReference type="GO" id="GO:0008010">
    <property type="term" value="F:structural constituent of chitin-based larval cuticle"/>
    <property type="evidence" value="ECO:0007669"/>
    <property type="project" value="TreeGrafter"/>
</dbReference>
<feature type="signal peptide" evidence="4">
    <location>
        <begin position="1"/>
        <end position="16"/>
    </location>
</feature>
<evidence type="ECO:0008006" key="7">
    <source>
        <dbReference type="Google" id="ProtNLM"/>
    </source>
</evidence>
<dbReference type="GO" id="GO:0062129">
    <property type="term" value="C:chitin-based extracellular matrix"/>
    <property type="evidence" value="ECO:0007669"/>
    <property type="project" value="TreeGrafter"/>
</dbReference>
<dbReference type="PROSITE" id="PS51155">
    <property type="entry name" value="CHIT_BIND_RR_2"/>
    <property type="match status" value="1"/>
</dbReference>
<keyword evidence="6" id="KW-1185">Reference proteome</keyword>
<comment type="caution">
    <text evidence="5">The sequence shown here is derived from an EMBL/GenBank/DDBJ whole genome shotgun (WGS) entry which is preliminary data.</text>
</comment>
<dbReference type="PRINTS" id="PR00947">
    <property type="entry name" value="CUTICLE"/>
</dbReference>
<sequence>MKFLIVTVFLIGTTVAQFGAPAYRGGFRRPTTTPQYQQPQYQPQQPQYQPENQYRTNIGPQIAIRSQTQDSSPDGSYNYAYETENGISVSEEGSPKAAGPEGPAETVRGRFQYTAPDGTPIIVEYYADETGFHPSGAHLPTPPPIPEAIARAVASLPPSNEGQYVEEPINRNQYNQNQNNYRRF</sequence>
<dbReference type="PROSITE" id="PS00233">
    <property type="entry name" value="CHIT_BIND_RR_1"/>
    <property type="match status" value="1"/>
</dbReference>
<organism evidence="5 6">
    <name type="scientific">Aphidius gifuensis</name>
    <name type="common">Parasitoid wasp</name>
    <dbReference type="NCBI Taxonomy" id="684658"/>
    <lineage>
        <taxon>Eukaryota</taxon>
        <taxon>Metazoa</taxon>
        <taxon>Ecdysozoa</taxon>
        <taxon>Arthropoda</taxon>
        <taxon>Hexapoda</taxon>
        <taxon>Insecta</taxon>
        <taxon>Pterygota</taxon>
        <taxon>Neoptera</taxon>
        <taxon>Endopterygota</taxon>
        <taxon>Hymenoptera</taxon>
        <taxon>Apocrita</taxon>
        <taxon>Ichneumonoidea</taxon>
        <taxon>Braconidae</taxon>
        <taxon>Aphidiinae</taxon>
        <taxon>Aphidius</taxon>
    </lineage>
</organism>
<evidence type="ECO:0000256" key="3">
    <source>
        <dbReference type="SAM" id="MobiDB-lite"/>
    </source>
</evidence>
<name>A0A834XVX0_APHGI</name>
<feature type="compositionally biased region" description="Polar residues" evidence="3">
    <location>
        <begin position="66"/>
        <end position="75"/>
    </location>
</feature>
<dbReference type="OrthoDB" id="6372059at2759"/>
<dbReference type="EMBL" id="JACMRX010000002">
    <property type="protein sequence ID" value="KAF7994438.1"/>
    <property type="molecule type" value="Genomic_DNA"/>
</dbReference>
<feature type="chain" id="PRO_5032928990" description="Cuticular protein" evidence="4">
    <location>
        <begin position="17"/>
        <end position="184"/>
    </location>
</feature>
<dbReference type="Proteomes" id="UP000639338">
    <property type="component" value="Unassembled WGS sequence"/>
</dbReference>
<evidence type="ECO:0000256" key="4">
    <source>
        <dbReference type="SAM" id="SignalP"/>
    </source>
</evidence>
<dbReference type="AlphaFoldDB" id="A0A834XVX0"/>
<dbReference type="InterPro" id="IPR050468">
    <property type="entry name" value="Cuticle_Struct_Prot"/>
</dbReference>
<feature type="region of interest" description="Disordered" evidence="3">
    <location>
        <begin position="66"/>
        <end position="106"/>
    </location>
</feature>
<evidence type="ECO:0000256" key="2">
    <source>
        <dbReference type="PROSITE-ProRule" id="PRU00497"/>
    </source>
</evidence>
<gene>
    <name evidence="5" type="ORF">HCN44_003910</name>
</gene>
<feature type="compositionally biased region" description="Low complexity" evidence="3">
    <location>
        <begin position="30"/>
        <end position="50"/>
    </location>
</feature>
<dbReference type="InterPro" id="IPR000618">
    <property type="entry name" value="Insect_cuticle"/>
</dbReference>
<reference evidence="5 6" key="1">
    <citation type="submission" date="2020-08" db="EMBL/GenBank/DDBJ databases">
        <title>Aphidius gifuensis genome sequencing and assembly.</title>
        <authorList>
            <person name="Du Z."/>
        </authorList>
    </citation>
    <scope>NUCLEOTIDE SEQUENCE [LARGE SCALE GENOMIC DNA]</scope>
    <source>
        <strain evidence="5">YNYX2018</strain>
        <tissue evidence="5">Adults</tissue>
    </source>
</reference>
<dbReference type="PANTHER" id="PTHR10380:SF238">
    <property type="entry name" value="CUTICULAR PROTEIN 65EA-RELATED"/>
    <property type="match status" value="1"/>
</dbReference>
<keyword evidence="4" id="KW-0732">Signal</keyword>
<accession>A0A834XVX0</accession>
<feature type="region of interest" description="Disordered" evidence="3">
    <location>
        <begin position="22"/>
        <end position="52"/>
    </location>
</feature>
<dbReference type="PANTHER" id="PTHR10380">
    <property type="entry name" value="CUTICLE PROTEIN"/>
    <property type="match status" value="1"/>
</dbReference>
<dbReference type="Pfam" id="PF00379">
    <property type="entry name" value="Chitin_bind_4"/>
    <property type="match status" value="1"/>
</dbReference>